<evidence type="ECO:0000313" key="1">
    <source>
        <dbReference type="EMBL" id="BDQ62437.1"/>
    </source>
</evidence>
<sequence length="177" mass="19732">MVLILLVFTEWGHKVLFFLHFKQYQLDRILAWIHPYDYVDKISYQQVQGLLAIGSGGLFGKGVHGIEVYVPVRESDMVFTFIGEAWGFVGSATVVFLYFYLFYQVLVAGLRSNSRFCMYICVALIFSLVFQTVENIGAVIGLLPLKGIPLPFLSQGGTSLVMAITSLGFVKGREAAT</sequence>
<organism evidence="1 2">
    <name type="scientific">Enterococcus faecalis</name>
    <name type="common">Streptococcus faecalis</name>
    <dbReference type="NCBI Taxonomy" id="1351"/>
    <lineage>
        <taxon>Bacteria</taxon>
        <taxon>Bacillati</taxon>
        <taxon>Bacillota</taxon>
        <taxon>Bacilli</taxon>
        <taxon>Lactobacillales</taxon>
        <taxon>Enterococcaceae</taxon>
        <taxon>Enterococcus</taxon>
    </lineage>
</organism>
<protein>
    <submittedName>
        <fullName evidence="1">Uncharacterized protein</fullName>
    </submittedName>
</protein>
<proteinExistence type="predicted"/>
<accession>A0AC59HS20</accession>
<evidence type="ECO:0000313" key="2">
    <source>
        <dbReference type="Proteomes" id="UP001317613"/>
    </source>
</evidence>
<gene>
    <name evidence="1" type="ORF">EfsSVR2332_25150</name>
</gene>
<name>A0AC59HS20_ENTFL</name>
<dbReference type="Proteomes" id="UP001317613">
    <property type="component" value="Chromosome"/>
</dbReference>
<dbReference type="EMBL" id="AP026729">
    <property type="protein sequence ID" value="BDQ62437.1"/>
    <property type="molecule type" value="Genomic_DNA"/>
</dbReference>
<reference evidence="1" key="1">
    <citation type="submission" date="2022-08" db="EMBL/GenBank/DDBJ databases">
        <title>Molecular epidemiological analysis of five strains of VanD-type vancomycin-resistant Enterococcus faecalis.</title>
        <authorList>
            <person name="Mimura K."/>
            <person name="Hashimoto Y."/>
            <person name="Tomita H."/>
        </authorList>
    </citation>
    <scope>NUCLEOTIDE SEQUENCE</scope>
    <source>
        <strain evidence="1">SVR2332</strain>
    </source>
</reference>